<gene>
    <name evidence="2" type="ORF">MQE36_06140</name>
</gene>
<evidence type="ECO:0008006" key="4">
    <source>
        <dbReference type="Google" id="ProtNLM"/>
    </source>
</evidence>
<dbReference type="EMBL" id="CP094326">
    <property type="protein sequence ID" value="UNY99925.1"/>
    <property type="molecule type" value="Genomic_DNA"/>
</dbReference>
<evidence type="ECO:0000313" key="3">
    <source>
        <dbReference type="Proteomes" id="UP000829476"/>
    </source>
</evidence>
<accession>A0ABY3YQL3</accession>
<evidence type="ECO:0000313" key="2">
    <source>
        <dbReference type="EMBL" id="UNY99925.1"/>
    </source>
</evidence>
<evidence type="ECO:0000256" key="1">
    <source>
        <dbReference type="SAM" id="Phobius"/>
    </source>
</evidence>
<reference evidence="2 3" key="1">
    <citation type="journal article" date="2018" name="Int. J. Syst. Evol. Microbiol.">
        <title>Zhouia spongiae sp. nov., isolated from a marine sponge.</title>
        <authorList>
            <person name="Zhuang L."/>
            <person name="Lin B."/>
            <person name="Qin F."/>
            <person name="Luo L."/>
        </authorList>
    </citation>
    <scope>NUCLEOTIDE SEQUENCE [LARGE SCALE GENOMIC DNA]</scope>
    <source>
        <strain evidence="2 3">HN-Y44</strain>
    </source>
</reference>
<keyword evidence="1" id="KW-0472">Membrane</keyword>
<name>A0ABY3YQL3_9FLAO</name>
<keyword evidence="1" id="KW-1133">Transmembrane helix</keyword>
<keyword evidence="3" id="KW-1185">Reference proteome</keyword>
<dbReference type="Proteomes" id="UP000829476">
    <property type="component" value="Chromosome"/>
</dbReference>
<sequence>MQDILFLLAQVDIEKKLQDAPNSAYSIGVFIGNMLPFIVLVIIAYLIYRYQKKKNG</sequence>
<dbReference type="RefSeq" id="WP_242938294.1">
    <property type="nucleotide sequence ID" value="NZ_CP094326.1"/>
</dbReference>
<keyword evidence="1" id="KW-0812">Transmembrane</keyword>
<proteinExistence type="predicted"/>
<feature type="transmembrane region" description="Helical" evidence="1">
    <location>
        <begin position="24"/>
        <end position="48"/>
    </location>
</feature>
<organism evidence="2 3">
    <name type="scientific">Zhouia spongiae</name>
    <dbReference type="NCBI Taxonomy" id="2202721"/>
    <lineage>
        <taxon>Bacteria</taxon>
        <taxon>Pseudomonadati</taxon>
        <taxon>Bacteroidota</taxon>
        <taxon>Flavobacteriia</taxon>
        <taxon>Flavobacteriales</taxon>
        <taxon>Flavobacteriaceae</taxon>
        <taxon>Zhouia</taxon>
    </lineage>
</organism>
<protein>
    <recommendedName>
        <fullName evidence="4">Adenylosuccinate synthetase</fullName>
    </recommendedName>
</protein>